<keyword evidence="2" id="KW-1185">Reference proteome</keyword>
<proteinExistence type="predicted"/>
<name>A0AAV3ZD70_9GAST</name>
<comment type="caution">
    <text evidence="1">The sequence shown here is derived from an EMBL/GenBank/DDBJ whole genome shotgun (WGS) entry which is preliminary data.</text>
</comment>
<organism evidence="1 2">
    <name type="scientific">Plakobranchus ocellatus</name>
    <dbReference type="NCBI Taxonomy" id="259542"/>
    <lineage>
        <taxon>Eukaryota</taxon>
        <taxon>Metazoa</taxon>
        <taxon>Spiralia</taxon>
        <taxon>Lophotrochozoa</taxon>
        <taxon>Mollusca</taxon>
        <taxon>Gastropoda</taxon>
        <taxon>Heterobranchia</taxon>
        <taxon>Euthyneura</taxon>
        <taxon>Panpulmonata</taxon>
        <taxon>Sacoglossa</taxon>
        <taxon>Placobranchoidea</taxon>
        <taxon>Plakobranchidae</taxon>
        <taxon>Plakobranchus</taxon>
    </lineage>
</organism>
<dbReference type="Proteomes" id="UP000735302">
    <property type="component" value="Unassembled WGS sequence"/>
</dbReference>
<evidence type="ECO:0000313" key="1">
    <source>
        <dbReference type="EMBL" id="GFN91838.1"/>
    </source>
</evidence>
<gene>
    <name evidence="1" type="ORF">PoB_001834400</name>
</gene>
<dbReference type="EMBL" id="BLXT01002183">
    <property type="protein sequence ID" value="GFN91838.1"/>
    <property type="molecule type" value="Genomic_DNA"/>
</dbReference>
<accession>A0AAV3ZD70</accession>
<reference evidence="1 2" key="1">
    <citation type="journal article" date="2021" name="Elife">
        <title>Chloroplast acquisition without the gene transfer in kleptoplastic sea slugs, Plakobranchus ocellatus.</title>
        <authorList>
            <person name="Maeda T."/>
            <person name="Takahashi S."/>
            <person name="Yoshida T."/>
            <person name="Shimamura S."/>
            <person name="Takaki Y."/>
            <person name="Nagai Y."/>
            <person name="Toyoda A."/>
            <person name="Suzuki Y."/>
            <person name="Arimoto A."/>
            <person name="Ishii H."/>
            <person name="Satoh N."/>
            <person name="Nishiyama T."/>
            <person name="Hasebe M."/>
            <person name="Maruyama T."/>
            <person name="Minagawa J."/>
            <person name="Obokata J."/>
            <person name="Shigenobu S."/>
        </authorList>
    </citation>
    <scope>NUCLEOTIDE SEQUENCE [LARGE SCALE GENOMIC DNA]</scope>
</reference>
<evidence type="ECO:0000313" key="2">
    <source>
        <dbReference type="Proteomes" id="UP000735302"/>
    </source>
</evidence>
<sequence length="74" mass="8238">MDRSDIEKARAERIASAAVWATKATSYDDLPNCSRDAASLSLDWASFLPLRSLSIWQDWSMCRSKVLVYLAGLG</sequence>
<dbReference type="AlphaFoldDB" id="A0AAV3ZD70"/>
<protein>
    <submittedName>
        <fullName evidence="1">Uncharacterized protein</fullName>
    </submittedName>
</protein>